<comment type="similarity">
    <text evidence="1">Belongs to the bacterial solute-binding protein ModA family.</text>
</comment>
<evidence type="ECO:0000256" key="3">
    <source>
        <dbReference type="ARBA" id="ARBA00022729"/>
    </source>
</evidence>
<dbReference type="InterPro" id="IPR044084">
    <property type="entry name" value="AvModA-like_subst-bd"/>
</dbReference>
<dbReference type="SUPFAM" id="SSF53850">
    <property type="entry name" value="Periplasmic binding protein-like II"/>
    <property type="match status" value="1"/>
</dbReference>
<keyword evidence="7" id="KW-1185">Reference proteome</keyword>
<dbReference type="RefSeq" id="WP_078684002.1">
    <property type="nucleotide sequence ID" value="NZ_FUYA01000002.1"/>
</dbReference>
<dbReference type="Pfam" id="PF13531">
    <property type="entry name" value="SBP_bac_11"/>
    <property type="match status" value="1"/>
</dbReference>
<reference evidence="6 7" key="1">
    <citation type="submission" date="2017-02" db="EMBL/GenBank/DDBJ databases">
        <authorList>
            <person name="Peterson S.W."/>
        </authorList>
    </citation>
    <scope>NUCLEOTIDE SEQUENCE [LARGE SCALE GENOMIC DNA]</scope>
    <source>
        <strain evidence="6 7">DSM 18034</strain>
    </source>
</reference>
<dbReference type="EMBL" id="FUYA01000002">
    <property type="protein sequence ID" value="SKA66802.1"/>
    <property type="molecule type" value="Genomic_DNA"/>
</dbReference>
<dbReference type="CDD" id="cd13539">
    <property type="entry name" value="PBP2_AvModA"/>
    <property type="match status" value="1"/>
</dbReference>
<protein>
    <submittedName>
        <fullName evidence="6">Molybdate transport system substrate-binding protein</fullName>
    </submittedName>
</protein>
<dbReference type="Proteomes" id="UP000189733">
    <property type="component" value="Unassembled WGS sequence"/>
</dbReference>
<dbReference type="GO" id="GO:0030973">
    <property type="term" value="F:molybdate ion binding"/>
    <property type="evidence" value="ECO:0007669"/>
    <property type="project" value="InterPro"/>
</dbReference>
<dbReference type="InterPro" id="IPR050682">
    <property type="entry name" value="ModA/WtpA"/>
</dbReference>
<evidence type="ECO:0000256" key="5">
    <source>
        <dbReference type="SAM" id="SignalP"/>
    </source>
</evidence>
<dbReference type="NCBIfam" id="TIGR01256">
    <property type="entry name" value="modA"/>
    <property type="match status" value="1"/>
</dbReference>
<dbReference type="GO" id="GO:0046872">
    <property type="term" value="F:metal ion binding"/>
    <property type="evidence" value="ECO:0007669"/>
    <property type="project" value="UniProtKB-KW"/>
</dbReference>
<keyword evidence="2 4" id="KW-0479">Metal-binding</keyword>
<organism evidence="6 7">
    <name type="scientific">Desulfobaculum bizertense DSM 18034</name>
    <dbReference type="NCBI Taxonomy" id="1121442"/>
    <lineage>
        <taxon>Bacteria</taxon>
        <taxon>Pseudomonadati</taxon>
        <taxon>Thermodesulfobacteriota</taxon>
        <taxon>Desulfovibrionia</taxon>
        <taxon>Desulfovibrionales</taxon>
        <taxon>Desulfovibrionaceae</taxon>
        <taxon>Desulfobaculum</taxon>
    </lineage>
</organism>
<dbReference type="GO" id="GO:0015689">
    <property type="term" value="P:molybdate ion transport"/>
    <property type="evidence" value="ECO:0007669"/>
    <property type="project" value="InterPro"/>
</dbReference>
<evidence type="ECO:0000313" key="7">
    <source>
        <dbReference type="Proteomes" id="UP000189733"/>
    </source>
</evidence>
<feature type="binding site" evidence="4">
    <location>
        <position position="58"/>
    </location>
    <ligand>
        <name>molybdate</name>
        <dbReference type="ChEBI" id="CHEBI:36264"/>
    </ligand>
</feature>
<dbReference type="Gene3D" id="3.40.190.10">
    <property type="entry name" value="Periplasmic binding protein-like II"/>
    <property type="match status" value="2"/>
</dbReference>
<accession>A0A1T4VP97</accession>
<feature type="signal peptide" evidence="5">
    <location>
        <begin position="1"/>
        <end position="21"/>
    </location>
</feature>
<evidence type="ECO:0000256" key="1">
    <source>
        <dbReference type="ARBA" id="ARBA00009175"/>
    </source>
</evidence>
<dbReference type="PANTHER" id="PTHR30632:SF14">
    <property type="entry name" value="TUNGSTATE_MOLYBDATE_CHROMATE-BINDING PROTEIN MODA"/>
    <property type="match status" value="1"/>
</dbReference>
<keyword evidence="3 5" id="KW-0732">Signal</keyword>
<dbReference type="PANTHER" id="PTHR30632">
    <property type="entry name" value="MOLYBDATE-BINDING PERIPLASMIC PROTEIN"/>
    <property type="match status" value="1"/>
</dbReference>
<proteinExistence type="inferred from homology"/>
<evidence type="ECO:0000256" key="4">
    <source>
        <dbReference type="PIRSR" id="PIRSR004846-1"/>
    </source>
</evidence>
<dbReference type="AlphaFoldDB" id="A0A1T4VP97"/>
<evidence type="ECO:0000256" key="2">
    <source>
        <dbReference type="ARBA" id="ARBA00022723"/>
    </source>
</evidence>
<feature type="chain" id="PRO_5012617260" evidence="5">
    <location>
        <begin position="22"/>
        <end position="244"/>
    </location>
</feature>
<gene>
    <name evidence="6" type="ORF">SAMN02745702_00690</name>
</gene>
<sequence length="244" mass="26728">MKQLFTLVLTLTLLLPGTAGAADLLIAQAANFMPAMQEIIPAFEAETGLHAEAAYTSTGKLYGQIKNGAPFDVFLSADERRPELLYKEQLAEKPFVYAKGQLVLWSANPELGKIAWKNLVLDSRVEKISIANVETAPYGTAAMIAMKNIDIWDKVQPKLIFAQTIAQVFQYAQTKNTDAGFCAYSSMFSGKAKGGAFTVVEGAPDILQAACILKKSEHRDAAQKFADFMRSDTVQKIKAKYGYK</sequence>
<dbReference type="OrthoDB" id="9785015at2"/>
<evidence type="ECO:0000313" key="6">
    <source>
        <dbReference type="EMBL" id="SKA66802.1"/>
    </source>
</evidence>
<dbReference type="InterPro" id="IPR005950">
    <property type="entry name" value="ModA"/>
</dbReference>
<feature type="binding site" evidence="4">
    <location>
        <position position="165"/>
    </location>
    <ligand>
        <name>molybdate</name>
        <dbReference type="ChEBI" id="CHEBI:36264"/>
    </ligand>
</feature>
<dbReference type="PIRSF" id="PIRSF004846">
    <property type="entry name" value="ModA"/>
    <property type="match status" value="1"/>
</dbReference>
<keyword evidence="4" id="KW-0500">Molybdenum</keyword>
<dbReference type="STRING" id="1121442.SAMN02745702_00690"/>
<name>A0A1T4VP97_9BACT</name>